<name>A0A0L6CH11_9MICO</name>
<evidence type="ECO:0000256" key="3">
    <source>
        <dbReference type="ARBA" id="ARBA00023125"/>
    </source>
</evidence>
<dbReference type="STRING" id="1631356.VV01_06035"/>
<organism evidence="6 7">
    <name type="scientific">Luteipulveratus halotolerans</name>
    <dbReference type="NCBI Taxonomy" id="1631356"/>
    <lineage>
        <taxon>Bacteria</taxon>
        <taxon>Bacillati</taxon>
        <taxon>Actinomycetota</taxon>
        <taxon>Actinomycetes</taxon>
        <taxon>Micrococcales</taxon>
        <taxon>Dermacoccaceae</taxon>
        <taxon>Luteipulveratus</taxon>
    </lineage>
</organism>
<dbReference type="Gene3D" id="3.40.190.10">
    <property type="entry name" value="Periplasmic binding protein-like II"/>
    <property type="match status" value="2"/>
</dbReference>
<dbReference type="PANTHER" id="PTHR30126:SF39">
    <property type="entry name" value="HTH-TYPE TRANSCRIPTIONAL REGULATOR CYSL"/>
    <property type="match status" value="1"/>
</dbReference>
<proteinExistence type="inferred from homology"/>
<evidence type="ECO:0000256" key="4">
    <source>
        <dbReference type="ARBA" id="ARBA00023163"/>
    </source>
</evidence>
<dbReference type="GO" id="GO:0003700">
    <property type="term" value="F:DNA-binding transcription factor activity"/>
    <property type="evidence" value="ECO:0007669"/>
    <property type="project" value="InterPro"/>
</dbReference>
<dbReference type="InterPro" id="IPR005119">
    <property type="entry name" value="LysR_subst-bd"/>
</dbReference>
<comment type="caution">
    <text evidence="6">The sequence shown here is derived from an EMBL/GenBank/DDBJ whole genome shotgun (WGS) entry which is preliminary data.</text>
</comment>
<comment type="similarity">
    <text evidence="1">Belongs to the LysR transcriptional regulatory family.</text>
</comment>
<feature type="domain" description="HTH lysR-type" evidence="5">
    <location>
        <begin position="3"/>
        <end position="60"/>
    </location>
</feature>
<evidence type="ECO:0000313" key="6">
    <source>
        <dbReference type="EMBL" id="KNX36803.1"/>
    </source>
</evidence>
<evidence type="ECO:0000259" key="5">
    <source>
        <dbReference type="PROSITE" id="PS50931"/>
    </source>
</evidence>
<dbReference type="EMBL" id="LAIR01000002">
    <property type="protein sequence ID" value="KNX36803.1"/>
    <property type="molecule type" value="Genomic_DNA"/>
</dbReference>
<keyword evidence="3" id="KW-0238">DNA-binding</keyword>
<keyword evidence="7" id="KW-1185">Reference proteome</keyword>
<evidence type="ECO:0000256" key="1">
    <source>
        <dbReference type="ARBA" id="ARBA00009437"/>
    </source>
</evidence>
<dbReference type="Proteomes" id="UP000037397">
    <property type="component" value="Unassembled WGS sequence"/>
</dbReference>
<dbReference type="PROSITE" id="PS50931">
    <property type="entry name" value="HTH_LYSR"/>
    <property type="match status" value="1"/>
</dbReference>
<gene>
    <name evidence="6" type="ORF">VV01_06035</name>
</gene>
<protein>
    <recommendedName>
        <fullName evidence="5">HTH lysR-type domain-containing protein</fullName>
    </recommendedName>
</protein>
<accession>A0A0L6CH11</accession>
<dbReference type="Pfam" id="PF03466">
    <property type="entry name" value="LysR_substrate"/>
    <property type="match status" value="1"/>
</dbReference>
<dbReference type="Gene3D" id="1.10.10.10">
    <property type="entry name" value="Winged helix-like DNA-binding domain superfamily/Winged helix DNA-binding domain"/>
    <property type="match status" value="1"/>
</dbReference>
<keyword evidence="4" id="KW-0804">Transcription</keyword>
<dbReference type="PRINTS" id="PR00039">
    <property type="entry name" value="HTHLYSR"/>
</dbReference>
<dbReference type="SUPFAM" id="SSF53850">
    <property type="entry name" value="Periplasmic binding protein-like II"/>
    <property type="match status" value="1"/>
</dbReference>
<keyword evidence="2" id="KW-0805">Transcription regulation</keyword>
<dbReference type="InterPro" id="IPR036390">
    <property type="entry name" value="WH_DNA-bd_sf"/>
</dbReference>
<dbReference type="InterPro" id="IPR036388">
    <property type="entry name" value="WH-like_DNA-bd_sf"/>
</dbReference>
<dbReference type="PATRIC" id="fig|1631356.3.peg.1153"/>
<dbReference type="AlphaFoldDB" id="A0A0L6CH11"/>
<evidence type="ECO:0000313" key="7">
    <source>
        <dbReference type="Proteomes" id="UP000037397"/>
    </source>
</evidence>
<dbReference type="InterPro" id="IPR000847">
    <property type="entry name" value="LysR_HTH_N"/>
</dbReference>
<sequence length="292" mass="31235">MTPSVDDLRLVLAIVEHGSIGAAARALRVAQPSASQRLSSIERRCGARLFERDTTGARPTPAGAELGRQAAHIIGHLERAYATASAASEARPPRVGTFVSLSPAVFPALERCLDREVLAVVDHGPALIEQVAEGSLDAAVVAVAEQVTLPRLVRVHALGEDTLVTLRRRDVAPLGRGRRALAGRRVVYSTYDRMGPVLHERLERLRARPQQGPTLPTTIAYARAGDCIAVLPRSAIAHQLRDDEVIEPLPVRVTLRLSVVTGRAPDPDLVSSIPALRRALGVGRAQPRASSA</sequence>
<dbReference type="Pfam" id="PF00126">
    <property type="entry name" value="HTH_1"/>
    <property type="match status" value="1"/>
</dbReference>
<reference evidence="7" key="1">
    <citation type="submission" date="2015-03" db="EMBL/GenBank/DDBJ databases">
        <title>Luteipulveratus halotolerans sp. nov., a novel actinobacterium (Dermacoccaceae) from Sarawak, Malaysia.</title>
        <authorList>
            <person name="Juboi H."/>
            <person name="Basik A."/>
            <person name="Shamsul S.S."/>
            <person name="Arnold P."/>
            <person name="Schmitt E.K."/>
            <person name="Sanglier J.-J."/>
            <person name="Yeo T."/>
        </authorList>
    </citation>
    <scope>NUCLEOTIDE SEQUENCE [LARGE SCALE GENOMIC DNA]</scope>
    <source>
        <strain evidence="7">C296001</strain>
    </source>
</reference>
<dbReference type="GO" id="GO:0000976">
    <property type="term" value="F:transcription cis-regulatory region binding"/>
    <property type="evidence" value="ECO:0007669"/>
    <property type="project" value="TreeGrafter"/>
</dbReference>
<dbReference type="PANTHER" id="PTHR30126">
    <property type="entry name" value="HTH-TYPE TRANSCRIPTIONAL REGULATOR"/>
    <property type="match status" value="1"/>
</dbReference>
<dbReference type="SUPFAM" id="SSF46785">
    <property type="entry name" value="Winged helix' DNA-binding domain"/>
    <property type="match status" value="1"/>
</dbReference>
<evidence type="ECO:0000256" key="2">
    <source>
        <dbReference type="ARBA" id="ARBA00023015"/>
    </source>
</evidence>